<protein>
    <submittedName>
        <fullName evidence="2">Uncharacterized protein</fullName>
    </submittedName>
</protein>
<dbReference type="WBParaSite" id="nRc.2.0.1.t04743-RA">
    <property type="protein sequence ID" value="nRc.2.0.1.t04743-RA"/>
    <property type="gene ID" value="nRc.2.0.1.g04743"/>
</dbReference>
<accession>A0A915HS43</accession>
<keyword evidence="1" id="KW-1185">Reference proteome</keyword>
<reference evidence="2" key="1">
    <citation type="submission" date="2022-11" db="UniProtKB">
        <authorList>
            <consortium name="WormBaseParasite"/>
        </authorList>
    </citation>
    <scope>IDENTIFICATION</scope>
</reference>
<sequence length="81" mass="9892">MMGFRHGHYCPKQLNHSSRGIENLWAYSIDFQQFLEMIRCHDLCLGPVVFEHIIIIVVLRLRLCWRVIYRRWFYIFGHVIV</sequence>
<dbReference type="AlphaFoldDB" id="A0A915HS43"/>
<evidence type="ECO:0000313" key="1">
    <source>
        <dbReference type="Proteomes" id="UP000887565"/>
    </source>
</evidence>
<evidence type="ECO:0000313" key="2">
    <source>
        <dbReference type="WBParaSite" id="nRc.2.0.1.t04743-RA"/>
    </source>
</evidence>
<dbReference type="Proteomes" id="UP000887565">
    <property type="component" value="Unplaced"/>
</dbReference>
<organism evidence="1 2">
    <name type="scientific">Romanomermis culicivorax</name>
    <name type="common">Nematode worm</name>
    <dbReference type="NCBI Taxonomy" id="13658"/>
    <lineage>
        <taxon>Eukaryota</taxon>
        <taxon>Metazoa</taxon>
        <taxon>Ecdysozoa</taxon>
        <taxon>Nematoda</taxon>
        <taxon>Enoplea</taxon>
        <taxon>Dorylaimia</taxon>
        <taxon>Mermithida</taxon>
        <taxon>Mermithoidea</taxon>
        <taxon>Mermithidae</taxon>
        <taxon>Romanomermis</taxon>
    </lineage>
</organism>
<proteinExistence type="predicted"/>
<name>A0A915HS43_ROMCU</name>